<dbReference type="InterPro" id="IPR006958">
    <property type="entry name" value="Mak16"/>
</dbReference>
<dbReference type="GO" id="GO:0000470">
    <property type="term" value="P:maturation of LSU-rRNA"/>
    <property type="evidence" value="ECO:0007669"/>
    <property type="project" value="TreeGrafter"/>
</dbReference>
<evidence type="ECO:0000256" key="5">
    <source>
        <dbReference type="SAM" id="Coils"/>
    </source>
</evidence>
<name>A0A7S1PHQ0_9EUKA</name>
<evidence type="ECO:0000256" key="1">
    <source>
        <dbReference type="ARBA" id="ARBA00004123"/>
    </source>
</evidence>
<comment type="similarity">
    <text evidence="2 4">Belongs to the MAK16 family.</text>
</comment>
<comment type="subcellular location">
    <subcellularLocation>
        <location evidence="1">Nucleus</location>
    </subcellularLocation>
</comment>
<proteinExistence type="inferred from homology"/>
<dbReference type="PANTHER" id="PTHR23405">
    <property type="entry name" value="MAINTENANCE OF KILLER 16 MAK16 PROTEIN-RELATED"/>
    <property type="match status" value="1"/>
</dbReference>
<evidence type="ECO:0000256" key="4">
    <source>
        <dbReference type="PIRNR" id="PIRNR003352"/>
    </source>
</evidence>
<sequence length="290" mass="34788">MASTASDNLIWNVIGQKCSQQVSNPTDKSTFCKHPMNVDGECSFLYCPLANSQYATITEEDGLLYLNMKTAERKHLPNKWWEKIQLPKINGEDIIEEKLKYFVSEKLLKRNIERYHRLQEVIDRIRILRTDTRSRIVPWDTRVERRMRNREKKAIIAARLNDQIENELLNRLHMGVYGEMYKDLTEQKETEETEQTEEEKAKQKEALENLEFEEAEENQYKDLEEMTHYVSDYSSADEDDIEDIVGQFEFKDWETKKRKIKQKAKNIRNSKRRKIEMEYEEEREDDVQMQ</sequence>
<dbReference type="GO" id="GO:0030687">
    <property type="term" value="C:preribosome, large subunit precursor"/>
    <property type="evidence" value="ECO:0007669"/>
    <property type="project" value="TreeGrafter"/>
</dbReference>
<gene>
    <name evidence="8" type="ORF">PCOS0759_LOCUS6102</name>
</gene>
<organism evidence="8">
    <name type="scientific">Percolomonas cosmopolitus</name>
    <dbReference type="NCBI Taxonomy" id="63605"/>
    <lineage>
        <taxon>Eukaryota</taxon>
        <taxon>Discoba</taxon>
        <taxon>Heterolobosea</taxon>
        <taxon>Tetramitia</taxon>
        <taxon>Eutetramitia</taxon>
        <taxon>Percolomonadidae</taxon>
        <taxon>Percolomonas</taxon>
    </lineage>
</organism>
<feature type="region of interest" description="Disordered" evidence="6">
    <location>
        <begin position="264"/>
        <end position="290"/>
    </location>
</feature>
<feature type="domain" description="Ribosomal eL28/Mak16" evidence="7">
    <location>
        <begin position="9"/>
        <end position="120"/>
    </location>
</feature>
<dbReference type="Pfam" id="PF04874">
    <property type="entry name" value="Mak16"/>
    <property type="match status" value="1"/>
</dbReference>
<dbReference type="GO" id="GO:0005730">
    <property type="term" value="C:nucleolus"/>
    <property type="evidence" value="ECO:0007669"/>
    <property type="project" value="UniProtKB-UniRule"/>
</dbReference>
<evidence type="ECO:0000313" key="8">
    <source>
        <dbReference type="EMBL" id="CAD9082862.1"/>
    </source>
</evidence>
<accession>A0A7S1PHQ0</accession>
<dbReference type="PIRSF" id="PIRSF003352">
    <property type="entry name" value="MAK16"/>
    <property type="match status" value="1"/>
</dbReference>
<dbReference type="PANTHER" id="PTHR23405:SF4">
    <property type="entry name" value="PROTEIN MAK16 HOMOLOG"/>
    <property type="match status" value="1"/>
</dbReference>
<evidence type="ECO:0000259" key="7">
    <source>
        <dbReference type="Pfam" id="PF01778"/>
    </source>
</evidence>
<protein>
    <recommendedName>
        <fullName evidence="4">Protein MAK16 homolog</fullName>
    </recommendedName>
</protein>
<feature type="compositionally biased region" description="Basic residues" evidence="6">
    <location>
        <begin position="264"/>
        <end position="274"/>
    </location>
</feature>
<evidence type="ECO:0000256" key="6">
    <source>
        <dbReference type="SAM" id="MobiDB-lite"/>
    </source>
</evidence>
<keyword evidence="5" id="KW-0175">Coiled coil</keyword>
<evidence type="ECO:0000256" key="2">
    <source>
        <dbReference type="ARBA" id="ARBA00005514"/>
    </source>
</evidence>
<dbReference type="Pfam" id="PF01778">
    <property type="entry name" value="Ribosomal_L28e"/>
    <property type="match status" value="1"/>
</dbReference>
<feature type="compositionally biased region" description="Acidic residues" evidence="6">
    <location>
        <begin position="278"/>
        <end position="290"/>
    </location>
</feature>
<keyword evidence="3 4" id="KW-0539">Nucleus</keyword>
<evidence type="ECO:0000256" key="3">
    <source>
        <dbReference type="ARBA" id="ARBA00023242"/>
    </source>
</evidence>
<dbReference type="InterPro" id="IPR029004">
    <property type="entry name" value="Ribosomal_eL28/Mak16"/>
</dbReference>
<dbReference type="AlphaFoldDB" id="A0A7S1PHQ0"/>
<dbReference type="EMBL" id="HBGD01007311">
    <property type="protein sequence ID" value="CAD9082862.1"/>
    <property type="molecule type" value="Transcribed_RNA"/>
</dbReference>
<reference evidence="8" key="1">
    <citation type="submission" date="2021-01" db="EMBL/GenBank/DDBJ databases">
        <authorList>
            <person name="Corre E."/>
            <person name="Pelletier E."/>
            <person name="Niang G."/>
            <person name="Scheremetjew M."/>
            <person name="Finn R."/>
            <person name="Kale V."/>
            <person name="Holt S."/>
            <person name="Cochrane G."/>
            <person name="Meng A."/>
            <person name="Brown T."/>
            <person name="Cohen L."/>
        </authorList>
    </citation>
    <scope>NUCLEOTIDE SEQUENCE</scope>
    <source>
        <strain evidence="8">WS</strain>
    </source>
</reference>
<dbReference type="GO" id="GO:0000460">
    <property type="term" value="P:maturation of 5.8S rRNA"/>
    <property type="evidence" value="ECO:0007669"/>
    <property type="project" value="TreeGrafter"/>
</dbReference>
<dbReference type="Gene3D" id="3.30.390.110">
    <property type="match status" value="1"/>
</dbReference>
<feature type="coiled-coil region" evidence="5">
    <location>
        <begin position="181"/>
        <end position="223"/>
    </location>
</feature>